<dbReference type="AlphaFoldDB" id="A0A1R2CG14"/>
<keyword evidence="3 5" id="KW-1133">Transmembrane helix</keyword>
<evidence type="ECO:0000256" key="4">
    <source>
        <dbReference type="ARBA" id="ARBA00023136"/>
    </source>
</evidence>
<protein>
    <recommendedName>
        <fullName evidence="10">G-protein coupled receptors family 2 profile 2 domain-containing protein</fullName>
    </recommendedName>
</protein>
<evidence type="ECO:0000256" key="5">
    <source>
        <dbReference type="SAM" id="Phobius"/>
    </source>
</evidence>
<evidence type="ECO:0000259" key="7">
    <source>
        <dbReference type="PROSITE" id="PS50262"/>
    </source>
</evidence>
<dbReference type="InterPro" id="IPR017452">
    <property type="entry name" value="GPCR_Rhodpsn_7TM"/>
</dbReference>
<name>A0A1R2CG14_9CILI</name>
<accession>A0A1R2CG14</accession>
<dbReference type="SUPFAM" id="SSF81321">
    <property type="entry name" value="Family A G protein-coupled receptor-like"/>
    <property type="match status" value="1"/>
</dbReference>
<dbReference type="GO" id="GO:0007166">
    <property type="term" value="P:cell surface receptor signaling pathway"/>
    <property type="evidence" value="ECO:0007669"/>
    <property type="project" value="InterPro"/>
</dbReference>
<dbReference type="InterPro" id="IPR022343">
    <property type="entry name" value="GCR1-cAMP_receptor"/>
</dbReference>
<feature type="transmembrane region" description="Helical" evidence="5">
    <location>
        <begin position="155"/>
        <end position="178"/>
    </location>
</feature>
<dbReference type="OrthoDB" id="312739at2759"/>
<feature type="domain" description="G-protein coupled receptors family 2 profile 2" evidence="6">
    <location>
        <begin position="11"/>
        <end position="260"/>
    </location>
</feature>
<feature type="transmembrane region" description="Helical" evidence="5">
    <location>
        <begin position="236"/>
        <end position="258"/>
    </location>
</feature>
<feature type="domain" description="G-protein coupled receptors family 1 profile" evidence="7">
    <location>
        <begin position="25"/>
        <end position="256"/>
    </location>
</feature>
<feature type="transmembrane region" description="Helical" evidence="5">
    <location>
        <begin position="204"/>
        <end position="224"/>
    </location>
</feature>
<dbReference type="PANTHER" id="PTHR23112">
    <property type="entry name" value="G PROTEIN-COUPLED RECEPTOR 157-RELATED"/>
    <property type="match status" value="1"/>
</dbReference>
<keyword evidence="4 5" id="KW-0472">Membrane</keyword>
<dbReference type="Gene3D" id="1.20.1070.10">
    <property type="entry name" value="Rhodopsin 7-helix transmembrane proteins"/>
    <property type="match status" value="1"/>
</dbReference>
<dbReference type="GO" id="GO:0004930">
    <property type="term" value="F:G protein-coupled receptor activity"/>
    <property type="evidence" value="ECO:0007669"/>
    <property type="project" value="TreeGrafter"/>
</dbReference>
<dbReference type="PANTHER" id="PTHR23112:SF0">
    <property type="entry name" value="TRANSMEMBRANE PROTEIN 116"/>
    <property type="match status" value="1"/>
</dbReference>
<keyword evidence="9" id="KW-1185">Reference proteome</keyword>
<proteinExistence type="predicted"/>
<dbReference type="Proteomes" id="UP000187209">
    <property type="component" value="Unassembled WGS sequence"/>
</dbReference>
<sequence length="282" mass="32747">MELSVSQRENIYLAMIGPASLSCLTCFIMIFMIILCKNLHTMPFLLIGILSTFDIVNAGAFLIPNYSTDNDSFTCQLQAVLLNFTSIGGVLWSTFIAFYLYFSVVKENMWQWETCIKGLGCVFFLCSVDTIIPFLNVGKGYDKTMGWCWINTEEVALRMCLFIVPLWILVPVNCFVFLRIRRYFNICLGDEETERLKYKLKKKLFLYPLLIIFCYGPYTIKTILHTFFGMNNEEYWFTMVSGILRCLHGFLNFLVYGCNNKVKGTIKKCVKRSESQQMFMNH</sequence>
<keyword evidence="2 5" id="KW-0812">Transmembrane</keyword>
<organism evidence="8 9">
    <name type="scientific">Stentor coeruleus</name>
    <dbReference type="NCBI Taxonomy" id="5963"/>
    <lineage>
        <taxon>Eukaryota</taxon>
        <taxon>Sar</taxon>
        <taxon>Alveolata</taxon>
        <taxon>Ciliophora</taxon>
        <taxon>Postciliodesmatophora</taxon>
        <taxon>Heterotrichea</taxon>
        <taxon>Heterotrichida</taxon>
        <taxon>Stentoridae</taxon>
        <taxon>Stentor</taxon>
    </lineage>
</organism>
<evidence type="ECO:0000256" key="3">
    <source>
        <dbReference type="ARBA" id="ARBA00022989"/>
    </source>
</evidence>
<evidence type="ECO:0000313" key="8">
    <source>
        <dbReference type="EMBL" id="OMJ87961.1"/>
    </source>
</evidence>
<dbReference type="GO" id="GO:0005886">
    <property type="term" value="C:plasma membrane"/>
    <property type="evidence" value="ECO:0007669"/>
    <property type="project" value="TreeGrafter"/>
</dbReference>
<dbReference type="InterPro" id="IPR017981">
    <property type="entry name" value="GPCR_2-like_7TM"/>
</dbReference>
<feature type="transmembrane region" description="Helical" evidence="5">
    <location>
        <begin position="12"/>
        <end position="36"/>
    </location>
</feature>
<dbReference type="PRINTS" id="PR02001">
    <property type="entry name" value="GCR1CAMPR"/>
</dbReference>
<evidence type="ECO:0000256" key="1">
    <source>
        <dbReference type="ARBA" id="ARBA00004141"/>
    </source>
</evidence>
<feature type="transmembrane region" description="Helical" evidence="5">
    <location>
        <begin position="43"/>
        <end position="63"/>
    </location>
</feature>
<feature type="transmembrane region" description="Helical" evidence="5">
    <location>
        <begin position="83"/>
        <end position="102"/>
    </location>
</feature>
<evidence type="ECO:0000313" key="9">
    <source>
        <dbReference type="Proteomes" id="UP000187209"/>
    </source>
</evidence>
<dbReference type="PROSITE" id="PS50261">
    <property type="entry name" value="G_PROTEIN_RECEP_F2_4"/>
    <property type="match status" value="1"/>
</dbReference>
<evidence type="ECO:0000256" key="2">
    <source>
        <dbReference type="ARBA" id="ARBA00022692"/>
    </source>
</evidence>
<evidence type="ECO:0000259" key="6">
    <source>
        <dbReference type="PROSITE" id="PS50261"/>
    </source>
</evidence>
<comment type="subcellular location">
    <subcellularLocation>
        <location evidence="1">Membrane</location>
        <topology evidence="1">Multi-pass membrane protein</topology>
    </subcellularLocation>
</comment>
<gene>
    <name evidence="8" type="ORF">SteCoe_10196</name>
</gene>
<comment type="caution">
    <text evidence="8">The sequence shown here is derived from an EMBL/GenBank/DDBJ whole genome shotgun (WGS) entry which is preliminary data.</text>
</comment>
<dbReference type="EMBL" id="MPUH01000163">
    <property type="protein sequence ID" value="OMJ87961.1"/>
    <property type="molecule type" value="Genomic_DNA"/>
</dbReference>
<dbReference type="PROSITE" id="PS50262">
    <property type="entry name" value="G_PROTEIN_RECEP_F1_2"/>
    <property type="match status" value="1"/>
</dbReference>
<evidence type="ECO:0008006" key="10">
    <source>
        <dbReference type="Google" id="ProtNLM"/>
    </source>
</evidence>
<reference evidence="8 9" key="1">
    <citation type="submission" date="2016-11" db="EMBL/GenBank/DDBJ databases">
        <title>The macronuclear genome of Stentor coeruleus: a giant cell with tiny introns.</title>
        <authorList>
            <person name="Slabodnick M."/>
            <person name="Ruby J.G."/>
            <person name="Reiff S.B."/>
            <person name="Swart E.C."/>
            <person name="Gosai S."/>
            <person name="Prabakaran S."/>
            <person name="Witkowska E."/>
            <person name="Larue G.E."/>
            <person name="Fisher S."/>
            <person name="Freeman R.M."/>
            <person name="Gunawardena J."/>
            <person name="Chu W."/>
            <person name="Stover N.A."/>
            <person name="Gregory B.D."/>
            <person name="Nowacki M."/>
            <person name="Derisi J."/>
            <person name="Roy S.W."/>
            <person name="Marshall W.F."/>
            <person name="Sood P."/>
        </authorList>
    </citation>
    <scope>NUCLEOTIDE SEQUENCE [LARGE SCALE GENOMIC DNA]</scope>
    <source>
        <strain evidence="8">WM001</strain>
    </source>
</reference>
<dbReference type="Pfam" id="PF05462">
    <property type="entry name" value="Dicty_CAR"/>
    <property type="match status" value="1"/>
</dbReference>
<dbReference type="GO" id="GO:0007189">
    <property type="term" value="P:adenylate cyclase-activating G protein-coupled receptor signaling pathway"/>
    <property type="evidence" value="ECO:0007669"/>
    <property type="project" value="TreeGrafter"/>
</dbReference>